<dbReference type="AlphaFoldDB" id="A0A1D1W7J3"/>
<dbReference type="EMBL" id="BDGG01000022">
    <property type="protein sequence ID" value="GAV09362.1"/>
    <property type="molecule type" value="Genomic_DNA"/>
</dbReference>
<evidence type="ECO:0000313" key="2">
    <source>
        <dbReference type="Proteomes" id="UP000186922"/>
    </source>
</evidence>
<comment type="caution">
    <text evidence="1">The sequence shown here is derived from an EMBL/GenBank/DDBJ whole genome shotgun (WGS) entry which is preliminary data.</text>
</comment>
<accession>A0A1D1W7J3</accession>
<dbReference type="Proteomes" id="UP000186922">
    <property type="component" value="Unassembled WGS sequence"/>
</dbReference>
<evidence type="ECO:0000313" key="1">
    <source>
        <dbReference type="EMBL" id="GAV09362.1"/>
    </source>
</evidence>
<sequence length="89" mass="10335">MGNDRLNGITLTNVHKEYRIDHKQVAQKYLERPLGNLPLPAEPTREINLADMEDTVEINKAWIKNFMGWMRTTNRQIGSMLPSYTSETM</sequence>
<reference evidence="1 2" key="1">
    <citation type="journal article" date="2016" name="Nat. Commun.">
        <title>Extremotolerant tardigrade genome and improved radiotolerance of human cultured cells by tardigrade-unique protein.</title>
        <authorList>
            <person name="Hashimoto T."/>
            <person name="Horikawa D.D."/>
            <person name="Saito Y."/>
            <person name="Kuwahara H."/>
            <person name="Kozuka-Hata H."/>
            <person name="Shin-I T."/>
            <person name="Minakuchi Y."/>
            <person name="Ohishi K."/>
            <person name="Motoyama A."/>
            <person name="Aizu T."/>
            <person name="Enomoto A."/>
            <person name="Kondo K."/>
            <person name="Tanaka S."/>
            <person name="Hara Y."/>
            <person name="Koshikawa S."/>
            <person name="Sagara H."/>
            <person name="Miura T."/>
            <person name="Yokobori S."/>
            <person name="Miyagawa K."/>
            <person name="Suzuki Y."/>
            <person name="Kubo T."/>
            <person name="Oyama M."/>
            <person name="Kohara Y."/>
            <person name="Fujiyama A."/>
            <person name="Arakawa K."/>
            <person name="Katayama T."/>
            <person name="Toyoda A."/>
            <person name="Kunieda T."/>
        </authorList>
    </citation>
    <scope>NUCLEOTIDE SEQUENCE [LARGE SCALE GENOMIC DNA]</scope>
    <source>
        <strain evidence="1 2">YOKOZUNA-1</strain>
    </source>
</reference>
<protein>
    <submittedName>
        <fullName evidence="1">Uncharacterized protein</fullName>
    </submittedName>
</protein>
<proteinExistence type="predicted"/>
<gene>
    <name evidence="1" type="primary">RvY_18915-1</name>
    <name evidence="1" type="synonym">RvY_18915.1</name>
    <name evidence="1" type="ORF">RvY_18915</name>
</gene>
<organism evidence="1 2">
    <name type="scientific">Ramazzottius varieornatus</name>
    <name type="common">Water bear</name>
    <name type="synonym">Tardigrade</name>
    <dbReference type="NCBI Taxonomy" id="947166"/>
    <lineage>
        <taxon>Eukaryota</taxon>
        <taxon>Metazoa</taxon>
        <taxon>Ecdysozoa</taxon>
        <taxon>Tardigrada</taxon>
        <taxon>Eutardigrada</taxon>
        <taxon>Parachela</taxon>
        <taxon>Hypsibioidea</taxon>
        <taxon>Ramazzottiidae</taxon>
        <taxon>Ramazzottius</taxon>
    </lineage>
</organism>
<keyword evidence="2" id="KW-1185">Reference proteome</keyword>
<name>A0A1D1W7J3_RAMVA</name>